<evidence type="ECO:0000259" key="5">
    <source>
        <dbReference type="PROSITE" id="PS52004"/>
    </source>
</evidence>
<comment type="similarity">
    <text evidence="2 4">Belongs to the thiolase-like superfamily. Beta-ketoacyl-ACP synthases family.</text>
</comment>
<dbReference type="SMART" id="SM00825">
    <property type="entry name" value="PKS_KS"/>
    <property type="match status" value="1"/>
</dbReference>
<sequence length="366" mass="39620">MNVYIHSSLSHTACGSSKSQPLRFHNAANCSLLMPDQVDVPFYSMQGIDIDTSEQRVFDSLTTVTKQLIENSGLPPSELKNTALMLGSTSLDIGTIEPNQGQNIWLPKIDRLSQHLQQSLGLSPCHLIFNTACTASINALIYGKKLLQHSQFRHLIVVGCEFYNHLTVDGFHSLDLISKGRLSPFETGRDGLILGEGIGALLLSKDKPNRERYFSLLGGHSACDTSSLTMTAEDGSHITQVLNQAIARSNLTAADINLVKVHGTATYNNDISEYNALLQSFSTPPPIIALKPFIGHTLGACGAIEIALMDTLLCAENLPLIETGATDKMLPFAATDRALYHYKNMLINHCGFGGNNAALVLTVVTA</sequence>
<dbReference type="PANTHER" id="PTHR11712">
    <property type="entry name" value="POLYKETIDE SYNTHASE-RELATED"/>
    <property type="match status" value="1"/>
</dbReference>
<keyword evidence="7" id="KW-1185">Reference proteome</keyword>
<evidence type="ECO:0000313" key="7">
    <source>
        <dbReference type="Proteomes" id="UP001247805"/>
    </source>
</evidence>
<dbReference type="Pfam" id="PF02801">
    <property type="entry name" value="Ketoacyl-synt_C"/>
    <property type="match status" value="1"/>
</dbReference>
<dbReference type="PANTHER" id="PTHR11712:SF320">
    <property type="entry name" value="BETA-KETOACYL SYNTHASE"/>
    <property type="match status" value="1"/>
</dbReference>
<dbReference type="PROSITE" id="PS52004">
    <property type="entry name" value="KS3_2"/>
    <property type="match status" value="1"/>
</dbReference>
<dbReference type="Proteomes" id="UP001247805">
    <property type="component" value="Unassembled WGS sequence"/>
</dbReference>
<dbReference type="InterPro" id="IPR000794">
    <property type="entry name" value="Beta-ketoacyl_synthase"/>
</dbReference>
<protein>
    <submittedName>
        <fullName evidence="6">Beta-ketoacyl synthase N-terminal-like domain-containing protein</fullName>
    </submittedName>
</protein>
<dbReference type="RefSeq" id="WP_316024736.1">
    <property type="nucleotide sequence ID" value="NZ_JAWDIO010000002.1"/>
</dbReference>
<dbReference type="SUPFAM" id="SSF53901">
    <property type="entry name" value="Thiolase-like"/>
    <property type="match status" value="1"/>
</dbReference>
<dbReference type="InterPro" id="IPR020841">
    <property type="entry name" value="PKS_Beta-ketoAc_synthase_dom"/>
</dbReference>
<dbReference type="Gene3D" id="3.40.47.10">
    <property type="match status" value="1"/>
</dbReference>
<name>A0ABU3SSQ1_9ALTE</name>
<gene>
    <name evidence="6" type="ORF">RS130_03000</name>
</gene>
<evidence type="ECO:0000256" key="3">
    <source>
        <dbReference type="ARBA" id="ARBA00022679"/>
    </source>
</evidence>
<dbReference type="InterPro" id="IPR014030">
    <property type="entry name" value="Ketoacyl_synth_N"/>
</dbReference>
<evidence type="ECO:0000256" key="1">
    <source>
        <dbReference type="ARBA" id="ARBA00005189"/>
    </source>
</evidence>
<dbReference type="InterPro" id="IPR014031">
    <property type="entry name" value="Ketoacyl_synth_C"/>
</dbReference>
<comment type="caution">
    <text evidence="6">The sequence shown here is derived from an EMBL/GenBank/DDBJ whole genome shotgun (WGS) entry which is preliminary data.</text>
</comment>
<feature type="domain" description="Ketosynthase family 3 (KS3)" evidence="5">
    <location>
        <begin position="1"/>
        <end position="363"/>
    </location>
</feature>
<evidence type="ECO:0000256" key="4">
    <source>
        <dbReference type="RuleBase" id="RU003694"/>
    </source>
</evidence>
<organism evidence="6 7">
    <name type="scientific">Paraglaciecola aquimarina</name>
    <dbReference type="NCBI Taxonomy" id="1235557"/>
    <lineage>
        <taxon>Bacteria</taxon>
        <taxon>Pseudomonadati</taxon>
        <taxon>Pseudomonadota</taxon>
        <taxon>Gammaproteobacteria</taxon>
        <taxon>Alteromonadales</taxon>
        <taxon>Alteromonadaceae</taxon>
        <taxon>Paraglaciecola</taxon>
    </lineage>
</organism>
<dbReference type="Pfam" id="PF00109">
    <property type="entry name" value="ketoacyl-synt"/>
    <property type="match status" value="1"/>
</dbReference>
<proteinExistence type="inferred from homology"/>
<dbReference type="InterPro" id="IPR016039">
    <property type="entry name" value="Thiolase-like"/>
</dbReference>
<accession>A0ABU3SSQ1</accession>
<comment type="pathway">
    <text evidence="1">Lipid metabolism.</text>
</comment>
<dbReference type="EMBL" id="JAWDIO010000002">
    <property type="protein sequence ID" value="MDU0353039.1"/>
    <property type="molecule type" value="Genomic_DNA"/>
</dbReference>
<evidence type="ECO:0000256" key="2">
    <source>
        <dbReference type="ARBA" id="ARBA00008467"/>
    </source>
</evidence>
<evidence type="ECO:0000313" key="6">
    <source>
        <dbReference type="EMBL" id="MDU0353039.1"/>
    </source>
</evidence>
<reference evidence="6 7" key="1">
    <citation type="submission" date="2023-10" db="EMBL/GenBank/DDBJ databases">
        <title>Glaciecola aquimarina strain GGW-M5 nov., isolated from a coastal seawater.</title>
        <authorList>
            <person name="Bayburt H."/>
            <person name="Kim J.M."/>
            <person name="Choi B.J."/>
            <person name="Jeon C.O."/>
        </authorList>
    </citation>
    <scope>NUCLEOTIDE SEQUENCE [LARGE SCALE GENOMIC DNA]</scope>
    <source>
        <strain evidence="6 7">KCTC 32108</strain>
    </source>
</reference>
<keyword evidence="3 4" id="KW-0808">Transferase</keyword>